<keyword evidence="3" id="KW-0547">Nucleotide-binding</keyword>
<dbReference type="Proteomes" id="UP000504629">
    <property type="component" value="Unplaced"/>
</dbReference>
<keyword evidence="4" id="KW-0067">ATP-binding</keyword>
<dbReference type="Pfam" id="PF01043">
    <property type="entry name" value="SecA_PP_bind"/>
    <property type="match status" value="1"/>
</dbReference>
<evidence type="ECO:0000256" key="4">
    <source>
        <dbReference type="ARBA" id="ARBA00022840"/>
    </source>
</evidence>
<dbReference type="GO" id="GO:0005524">
    <property type="term" value="F:ATP binding"/>
    <property type="evidence" value="ECO:0007669"/>
    <property type="project" value="UniProtKB-KW"/>
</dbReference>
<keyword evidence="5" id="KW-0653">Protein transport</keyword>
<feature type="repeat" description="TPR" evidence="9">
    <location>
        <begin position="1204"/>
        <end position="1237"/>
    </location>
</feature>
<feature type="domain" description="SecA family profile" evidence="13">
    <location>
        <begin position="496"/>
        <end position="1128"/>
    </location>
</feature>
<keyword evidence="8" id="KW-0472">Membrane</keyword>
<dbReference type="KEGG" id="bman:114244202"/>
<dbReference type="GO" id="GO:0006886">
    <property type="term" value="P:intracellular protein transport"/>
    <property type="evidence" value="ECO:0007669"/>
    <property type="project" value="InterPro"/>
</dbReference>
<gene>
    <name evidence="15" type="primary">LOC114244202</name>
</gene>
<dbReference type="PROSITE" id="PS51196">
    <property type="entry name" value="SECA_MOTOR_DEAD"/>
    <property type="match status" value="1"/>
</dbReference>
<dbReference type="SUPFAM" id="SSF81767">
    <property type="entry name" value="Pre-protein crosslinking domain of SecA"/>
    <property type="match status" value="1"/>
</dbReference>
<dbReference type="InterPro" id="IPR011115">
    <property type="entry name" value="SecA_DEAD"/>
</dbReference>
<dbReference type="SMART" id="SM00957">
    <property type="entry name" value="SecA_DEAD"/>
    <property type="match status" value="1"/>
</dbReference>
<feature type="region of interest" description="Disordered" evidence="10">
    <location>
        <begin position="2227"/>
        <end position="2270"/>
    </location>
</feature>
<dbReference type="PRINTS" id="PR00906">
    <property type="entry name" value="SECA"/>
</dbReference>
<dbReference type="InterPro" id="IPR011990">
    <property type="entry name" value="TPR-like_helical_dom_sf"/>
</dbReference>
<dbReference type="InterPro" id="IPR014018">
    <property type="entry name" value="SecA_motor_DEAD"/>
</dbReference>
<dbReference type="Gene3D" id="3.40.50.300">
    <property type="entry name" value="P-loop containing nucleotide triphosphate hydrolases"/>
    <property type="match status" value="2"/>
</dbReference>
<evidence type="ECO:0000259" key="12">
    <source>
        <dbReference type="PROSITE" id="PS51194"/>
    </source>
</evidence>
<sequence length="2270" mass="257461">MWAAICAGNVPKILDLETLQKIHDEINNKITTKLRKQISDKLERNLILVPFNKSKGNAIKNSIHINVIVSLMNTAVQTCDIEFDDVLLNKSYAFRCLALTPVELTKDFYQLILDSISDIIEPTAKRILKKYIKTSKNAKHTFSLLNTIMICLMKSELELSIFENFEPHEWRKEMLTHSLFSAWDVDFNTRENLIDKINKLELNNYNTQSTYLIEDILDIVLSNMRTCEVDVYFFDDLLCLIERNPEIGQMLFNNFPLLQSIIEEIKTDELSEYVKLFDDTTNNIDLKSFSKYPWNVLYILMSKTPNELNDLKRLLELSLMDMKKQIELLLKLKPKESFLKWKYDIAFEIVKQIITIQFPYYKKYLQLQRNVSKNLPLLSQFTVRCTCNNSDCWFHSSSECCDLLYNLNCSIARVMFNCRELSDRIINLVGALISELMCPEKIIQLIKALDIIEDYEIMNEEELEALFSQLSFTNFDLKLHEYVVQKYFPGSYEKTVDQLLDEIEQFLPGVTDAVVDVFDKVQFCYKQSSALFPEEGPINSWDEKQIRKWGKLARCQENTNTIPDEEILAVIKAAVKRTVKLQLRHIQLISVILMVKSDKGKGILSQINTGEGKTLIIAVLAAYNVLKGHTVDVYTSSPLLAVPQSKDYENFYTVLNITITHNIEYNSDYDKDVIYGTNRSFQRDVLLDEFRKTGVRKNRKFDIAIVDEVDNMLLDGNSSILQIVRDMPAMDYLEVLLAAIYIQVNEAARSLIEKDGKTYYLVQETPLNDDGHVKPNISVEEVEIKESKRNFIMKCTESHLRKLIRDVEHCKHIEEGYPEVKIPNHLREIICKVQLKKWISNAISAMFQYVKGEDYIIRNSKIVIVDADNTGALQLNSQWSAGLHQFLEIKHGARVQPENFTTNFMSNIGIFTRYVSKLYGLTGTLGSSETKSFLQNVYNVDSVVIPPFKLKQHKNLKPILINNNENRYEEIARSCIRKLSYGQAALIIMKYIRETEELSDVFLKKFNYDSSKVKLVKTDDDSEILEKPLKSGEVIITTNIAGRGTDVKLGKDVEKNGGLHVCLTFLPLNSRVEQQNIGRTSRKGNKGTSQLVINDPQGFDDMKAIKALRDKKEANIMSRALETVKEIKTKDQIFRSFCKLLDKIVESDDDLQEINHTAAEERFAIWLVMNTGHNGIEKDVHEQFETFKKEILNDYQNDCLIKNPCMHINLGNKYLAKKEYDKAIREYDRAIILDHNFSEYAYYNRARSYLAKYGSDMEKHEHFTNEAIRDLEKTRKLIDEKEYALHLLQTASKGEVFSQQVSHKLNLYNLIKNTIDLAIGPDVKALNDQTNRIEEELKNTDLEPDVKSKLKERLKELNIYKKETGTIVRAKLKGINVCVDSIGKDFIPSSDLESHKQELQELKRNGWLEGFTVTEIKPIDWSAVISLLCIGLGQLVIGAALTIFTLGAGSSIGMGLISEGISDIITSIKDGIINRNFDWATWALMKVISIAVSVVCAGFKAIKDVAKTAYAGAKNVVTSGVRCLTETTKEGWKLVAKKVGLDMAKGVSKEILTNLVAYGIDKKILPMIEEIIIDKVKEPIQKALLNNSKVAKMLQLDVENGNHNYENKIRGIAQKLLTPEEYSKLRTIATTIATSVADNKGLTLTRQVCTGFIGVFELATFTSDFIGKLLNKINSINVEIKVDKNDIGQKNTPQSEETTNEVYQHNDEFKHTENDIDLSKADQAEEQIKLDKKPQSTNNLSSEIAGMVSVNIIQILKGKIVMPVVQMGANYTIDKLSSKVAKCLDDEMETYRAYKNIIHIQNRTYSKNNLEPVLSNNEVEKVDKIIDDLHKGGPAGLIHLGAVSAVTDHPIEVYDKEGRHKYTIGDAKKSKPIQIQYHAPEDGSNVGHFTLKGQREPSRKGDSDNMCLFNVIAEQTGKNPNDLKKETLNVMKNSKGEIAKQVKHINRLVMYDRARLIEGGAQYNGKCPEQAKSFLRNSYGVKGFKNKNKGHADIHIPFETKTIGMLNIISEESGHQIEIYDSSGKLSYLVGETNGKPPIKMQYNKHTSKITGGFFSLGGTIKYNLHDFNDMTFYNTVSNHTGCDANTLKTTTSSRMNAKPVPASRNCLENETLKIPKSGFASEDDQAFVFHYAMQTQAAKDAMDELNKYGPGANNTTGHRRQEVLINAKDLNLPGPAYGGSWENGKLVLSWPVSDVLMVLQHYNGQQTNPKSRVHIQTFYPYDPMTARPSVNTSSTSNIPPTSNNTSTSNIPPTSNMPPTLNPAPTSNPP</sequence>
<dbReference type="OrthoDB" id="7553586at2759"/>
<dbReference type="PROSITE" id="PS51192">
    <property type="entry name" value="HELICASE_ATP_BIND_1"/>
    <property type="match status" value="1"/>
</dbReference>
<dbReference type="GO" id="GO:0016020">
    <property type="term" value="C:membrane"/>
    <property type="evidence" value="ECO:0007669"/>
    <property type="project" value="InterPro"/>
</dbReference>
<dbReference type="GO" id="GO:0006605">
    <property type="term" value="P:protein targeting"/>
    <property type="evidence" value="ECO:0007669"/>
    <property type="project" value="InterPro"/>
</dbReference>
<evidence type="ECO:0000259" key="11">
    <source>
        <dbReference type="PROSITE" id="PS51192"/>
    </source>
</evidence>
<evidence type="ECO:0000313" key="15">
    <source>
        <dbReference type="RefSeq" id="XP_028031740.1"/>
    </source>
</evidence>
<evidence type="ECO:0000256" key="7">
    <source>
        <dbReference type="ARBA" id="ARBA00023010"/>
    </source>
</evidence>
<proteinExistence type="predicted"/>
<keyword evidence="6" id="KW-1278">Translocase</keyword>
<evidence type="ECO:0000256" key="10">
    <source>
        <dbReference type="SAM" id="MobiDB-lite"/>
    </source>
</evidence>
<evidence type="ECO:0000256" key="5">
    <source>
        <dbReference type="ARBA" id="ARBA00022927"/>
    </source>
</evidence>
<evidence type="ECO:0000256" key="3">
    <source>
        <dbReference type="ARBA" id="ARBA00022741"/>
    </source>
</evidence>
<keyword evidence="7" id="KW-0811">Translocation</keyword>
<dbReference type="InterPro" id="IPR027417">
    <property type="entry name" value="P-loop_NTPase"/>
</dbReference>
<keyword evidence="2" id="KW-0963">Cytoplasm</keyword>
<keyword evidence="9" id="KW-0802">TPR repeat</keyword>
<dbReference type="Pfam" id="PF07517">
    <property type="entry name" value="SecA_DEAD"/>
    <property type="match status" value="1"/>
</dbReference>
<evidence type="ECO:0000256" key="2">
    <source>
        <dbReference type="ARBA" id="ARBA00022490"/>
    </source>
</evidence>
<evidence type="ECO:0000256" key="6">
    <source>
        <dbReference type="ARBA" id="ARBA00022967"/>
    </source>
</evidence>
<evidence type="ECO:0000256" key="8">
    <source>
        <dbReference type="ARBA" id="ARBA00023136"/>
    </source>
</evidence>
<protein>
    <submittedName>
        <fullName evidence="15">Uncharacterized protein LOC114244202</fullName>
    </submittedName>
</protein>
<dbReference type="InterPro" id="IPR036670">
    <property type="entry name" value="SecA_X-link_sf"/>
</dbReference>
<evidence type="ECO:0000313" key="14">
    <source>
        <dbReference type="Proteomes" id="UP000504629"/>
    </source>
</evidence>
<dbReference type="InterPro" id="IPR000185">
    <property type="entry name" value="SecA"/>
</dbReference>
<dbReference type="GO" id="GO:0017038">
    <property type="term" value="P:protein import"/>
    <property type="evidence" value="ECO:0007669"/>
    <property type="project" value="InterPro"/>
</dbReference>
<dbReference type="SUPFAM" id="SSF48452">
    <property type="entry name" value="TPR-like"/>
    <property type="match status" value="1"/>
</dbReference>
<feature type="domain" description="Helicase ATP-binding" evidence="11">
    <location>
        <begin position="594"/>
        <end position="759"/>
    </location>
</feature>
<dbReference type="InterPro" id="IPR011130">
    <property type="entry name" value="SecA_preprotein_X-link_dom"/>
</dbReference>
<reference evidence="15" key="1">
    <citation type="submission" date="2025-08" db="UniProtKB">
        <authorList>
            <consortium name="RefSeq"/>
        </authorList>
    </citation>
    <scope>IDENTIFICATION</scope>
    <source>
        <tissue evidence="15">Silk gland</tissue>
    </source>
</reference>
<dbReference type="InterPro" id="IPR044722">
    <property type="entry name" value="SecA_SF2_C"/>
</dbReference>
<dbReference type="Gene3D" id="3.90.1440.10">
    <property type="entry name" value="SecA, preprotein cross-linking domain"/>
    <property type="match status" value="1"/>
</dbReference>
<dbReference type="PANTHER" id="PTHR30612">
    <property type="entry name" value="SECA INNER MEMBRANE COMPONENT OF SEC PROTEIN SECRETION SYSTEM"/>
    <property type="match status" value="1"/>
</dbReference>
<dbReference type="Gene3D" id="1.25.40.10">
    <property type="entry name" value="Tetratricopeptide repeat domain"/>
    <property type="match status" value="1"/>
</dbReference>
<evidence type="ECO:0000256" key="1">
    <source>
        <dbReference type="ARBA" id="ARBA00022448"/>
    </source>
</evidence>
<dbReference type="InterPro" id="IPR001650">
    <property type="entry name" value="Helicase_C-like"/>
</dbReference>
<feature type="compositionally biased region" description="Low complexity" evidence="10">
    <location>
        <begin position="2229"/>
        <end position="2259"/>
    </location>
</feature>
<feature type="domain" description="Helicase C-terminal" evidence="12">
    <location>
        <begin position="963"/>
        <end position="1128"/>
    </location>
</feature>
<dbReference type="GeneID" id="114244202"/>
<dbReference type="Pfam" id="PF21090">
    <property type="entry name" value="P-loop_SecA"/>
    <property type="match status" value="1"/>
</dbReference>
<dbReference type="SMART" id="SM00028">
    <property type="entry name" value="TPR"/>
    <property type="match status" value="1"/>
</dbReference>
<name>A0A6J2JQ87_BOMMA</name>
<keyword evidence="14" id="KW-1185">Reference proteome</keyword>
<evidence type="ECO:0000259" key="13">
    <source>
        <dbReference type="PROSITE" id="PS51196"/>
    </source>
</evidence>
<evidence type="ECO:0000256" key="9">
    <source>
        <dbReference type="PROSITE-ProRule" id="PRU00339"/>
    </source>
</evidence>
<dbReference type="PANTHER" id="PTHR30612:SF0">
    <property type="entry name" value="CHLOROPLAST PROTEIN-TRANSPORTING ATPASE"/>
    <property type="match status" value="1"/>
</dbReference>
<organism evidence="14 15">
    <name type="scientific">Bombyx mandarina</name>
    <name type="common">Wild silk moth</name>
    <name type="synonym">Wild silkworm</name>
    <dbReference type="NCBI Taxonomy" id="7092"/>
    <lineage>
        <taxon>Eukaryota</taxon>
        <taxon>Metazoa</taxon>
        <taxon>Ecdysozoa</taxon>
        <taxon>Arthropoda</taxon>
        <taxon>Hexapoda</taxon>
        <taxon>Insecta</taxon>
        <taxon>Pterygota</taxon>
        <taxon>Neoptera</taxon>
        <taxon>Endopterygota</taxon>
        <taxon>Lepidoptera</taxon>
        <taxon>Glossata</taxon>
        <taxon>Ditrysia</taxon>
        <taxon>Bombycoidea</taxon>
        <taxon>Bombycidae</taxon>
        <taxon>Bombycinae</taxon>
        <taxon>Bombyx</taxon>
    </lineage>
</organism>
<accession>A0A6J2JQ87</accession>
<dbReference type="InterPro" id="IPR019734">
    <property type="entry name" value="TPR_rpt"/>
</dbReference>
<feature type="compositionally biased region" description="Pro residues" evidence="10">
    <location>
        <begin position="2260"/>
        <end position="2270"/>
    </location>
</feature>
<dbReference type="RefSeq" id="XP_028031740.1">
    <property type="nucleotide sequence ID" value="XM_028175939.1"/>
</dbReference>
<dbReference type="PROSITE" id="PS51194">
    <property type="entry name" value="HELICASE_CTER"/>
    <property type="match status" value="1"/>
</dbReference>
<dbReference type="InterPro" id="IPR014001">
    <property type="entry name" value="Helicase_ATP-bd"/>
</dbReference>
<dbReference type="PROSITE" id="PS50005">
    <property type="entry name" value="TPR"/>
    <property type="match status" value="1"/>
</dbReference>
<dbReference type="SUPFAM" id="SSF52540">
    <property type="entry name" value="P-loop containing nucleoside triphosphate hydrolases"/>
    <property type="match status" value="2"/>
</dbReference>
<keyword evidence="1" id="KW-0813">Transport</keyword>